<dbReference type="Proteomes" id="UP001162992">
    <property type="component" value="Chromosome 4"/>
</dbReference>
<protein>
    <submittedName>
        <fullName evidence="1">Uncharacterized protein</fullName>
    </submittedName>
</protein>
<evidence type="ECO:0000313" key="2">
    <source>
        <dbReference type="Proteomes" id="UP001162992"/>
    </source>
</evidence>
<dbReference type="EMBL" id="CM055095">
    <property type="protein sequence ID" value="KAJ7559544.1"/>
    <property type="molecule type" value="Genomic_DNA"/>
</dbReference>
<proteinExistence type="predicted"/>
<evidence type="ECO:0000313" key="1">
    <source>
        <dbReference type="EMBL" id="KAJ7559544.1"/>
    </source>
</evidence>
<organism evidence="1 2">
    <name type="scientific">Diphasiastrum complanatum</name>
    <name type="common">Issler's clubmoss</name>
    <name type="synonym">Lycopodium complanatum</name>
    <dbReference type="NCBI Taxonomy" id="34168"/>
    <lineage>
        <taxon>Eukaryota</taxon>
        <taxon>Viridiplantae</taxon>
        <taxon>Streptophyta</taxon>
        <taxon>Embryophyta</taxon>
        <taxon>Tracheophyta</taxon>
        <taxon>Lycopodiopsida</taxon>
        <taxon>Lycopodiales</taxon>
        <taxon>Lycopodiaceae</taxon>
        <taxon>Lycopodioideae</taxon>
        <taxon>Diphasiastrum</taxon>
    </lineage>
</organism>
<gene>
    <name evidence="1" type="ORF">O6H91_04G090200</name>
</gene>
<comment type="caution">
    <text evidence="1">The sequence shown here is derived from an EMBL/GenBank/DDBJ whole genome shotgun (WGS) entry which is preliminary data.</text>
</comment>
<reference evidence="2" key="1">
    <citation type="journal article" date="2024" name="Proc. Natl. Acad. Sci. U.S.A.">
        <title>Extraordinary preservation of gene collinearity over three hundred million years revealed in homosporous lycophytes.</title>
        <authorList>
            <person name="Li C."/>
            <person name="Wickell D."/>
            <person name="Kuo L.Y."/>
            <person name="Chen X."/>
            <person name="Nie B."/>
            <person name="Liao X."/>
            <person name="Peng D."/>
            <person name="Ji J."/>
            <person name="Jenkins J."/>
            <person name="Williams M."/>
            <person name="Shu S."/>
            <person name="Plott C."/>
            <person name="Barry K."/>
            <person name="Rajasekar S."/>
            <person name="Grimwood J."/>
            <person name="Han X."/>
            <person name="Sun S."/>
            <person name="Hou Z."/>
            <person name="He W."/>
            <person name="Dai G."/>
            <person name="Sun C."/>
            <person name="Schmutz J."/>
            <person name="Leebens-Mack J.H."/>
            <person name="Li F.W."/>
            <person name="Wang L."/>
        </authorList>
    </citation>
    <scope>NUCLEOTIDE SEQUENCE [LARGE SCALE GENOMIC DNA]</scope>
    <source>
        <strain evidence="2">cv. PW_Plant_1</strain>
    </source>
</reference>
<name>A0ACC2DYX9_DIPCM</name>
<keyword evidence="2" id="KW-1185">Reference proteome</keyword>
<accession>A0ACC2DYX9</accession>
<sequence>MLFELDPIADSGSSFDRGTSSLTNVLPAVGFHVERRPMKEKFFIDQSKSDTVDLGITIKRDLDKDLDEESEEDTEEISDRDLEKVLEEVLESTVEEDSDEPSRDPDIESDSFSEHSSE</sequence>